<reference evidence="3 4" key="1">
    <citation type="submission" date="2017-09" db="EMBL/GenBank/DDBJ databases">
        <title>Comparative genomics of rhizobia isolated from Phaseolus vulgaris in China.</title>
        <authorList>
            <person name="Tong W."/>
        </authorList>
    </citation>
    <scope>NUCLEOTIDE SEQUENCE [LARGE SCALE GENOMIC DNA]</scope>
    <source>
        <strain evidence="3 4">PCH1</strain>
    </source>
</reference>
<name>A0A2A6LN15_RHIFR</name>
<dbReference type="RefSeq" id="WP_097588018.1">
    <property type="nucleotide sequence ID" value="NZ_NWTC01000048.1"/>
</dbReference>
<proteinExistence type="predicted"/>
<organism evidence="3 4">
    <name type="scientific">Rhizobium fredii</name>
    <name type="common">Sinorhizobium fredii</name>
    <dbReference type="NCBI Taxonomy" id="380"/>
    <lineage>
        <taxon>Bacteria</taxon>
        <taxon>Pseudomonadati</taxon>
        <taxon>Pseudomonadota</taxon>
        <taxon>Alphaproteobacteria</taxon>
        <taxon>Hyphomicrobiales</taxon>
        <taxon>Rhizobiaceae</taxon>
        <taxon>Sinorhizobium/Ensifer group</taxon>
        <taxon>Sinorhizobium</taxon>
    </lineage>
</organism>
<dbReference type="PANTHER" id="PTHR32114:SF2">
    <property type="entry name" value="ABC TRANSPORTER ABCH.3"/>
    <property type="match status" value="1"/>
</dbReference>
<evidence type="ECO:0000313" key="4">
    <source>
        <dbReference type="Proteomes" id="UP000220353"/>
    </source>
</evidence>
<dbReference type="InterPro" id="IPR038729">
    <property type="entry name" value="Rad50/SbcC_AAA"/>
</dbReference>
<dbReference type="Proteomes" id="UP000220353">
    <property type="component" value="Unassembled WGS sequence"/>
</dbReference>
<gene>
    <name evidence="3" type="ORF">CO661_31930</name>
</gene>
<dbReference type="Pfam" id="PF13476">
    <property type="entry name" value="AAA_23"/>
    <property type="match status" value="1"/>
</dbReference>
<accession>A0A2A6LN15</accession>
<dbReference type="PANTHER" id="PTHR32114">
    <property type="entry name" value="ABC TRANSPORTER ABCH.3"/>
    <property type="match status" value="1"/>
</dbReference>
<dbReference type="Gene3D" id="3.40.50.300">
    <property type="entry name" value="P-loop containing nucleotide triphosphate hydrolases"/>
    <property type="match status" value="2"/>
</dbReference>
<protein>
    <recommendedName>
        <fullName evidence="2">Rad50/SbcC-type AAA domain-containing protein</fullName>
    </recommendedName>
</protein>
<feature type="coiled-coil region" evidence="1">
    <location>
        <begin position="222"/>
        <end position="296"/>
    </location>
</feature>
<keyword evidence="1" id="KW-0175">Coiled coil</keyword>
<evidence type="ECO:0000259" key="2">
    <source>
        <dbReference type="Pfam" id="PF13476"/>
    </source>
</evidence>
<feature type="domain" description="Rad50/SbcC-type AAA" evidence="2">
    <location>
        <begin position="6"/>
        <end position="291"/>
    </location>
</feature>
<dbReference type="GO" id="GO:0016887">
    <property type="term" value="F:ATP hydrolysis activity"/>
    <property type="evidence" value="ECO:0007669"/>
    <property type="project" value="InterPro"/>
</dbReference>
<dbReference type="EMBL" id="NWTC01000048">
    <property type="protein sequence ID" value="PDT43974.1"/>
    <property type="molecule type" value="Genomic_DNA"/>
</dbReference>
<feature type="coiled-coil region" evidence="1">
    <location>
        <begin position="468"/>
        <end position="495"/>
    </location>
</feature>
<dbReference type="AlphaFoldDB" id="A0A2A6LN15"/>
<sequence length="678" mass="76010">MKFTAIELENIFAYYGTTLLDLTATEDERNIILIWGRNGMGKTSFLNAVKVLFTGIGDERSRQVGFPPRTLTPLQYVLGDASSWIGLLNRRAAARAKSSAKPVTARVAINWKADGKSMRAERTWVSDGTTFTETLTLVDGDKRLTGQVANERLEEILPADYVGFYFFDGEDVKSLSERVDRRAVDFDRLLRLTFTSELAQELETLAKERQRKSMAGHVLDRIGHIESSLARARRARQSAEQQLAEINETIATDTIELRRLQVRRENLSAGVSEVQRSELVTRSNELKAQLQEEQAKIADDIPQYAPVLANMGLVSQALTAIEARLDASGAPETVFARRIAEHLPDWLAEIDGARSEAERAALVEGITGRIQELIEDAASESLFAGLELGRSERLRAALRRIVELGPERLGLQTARLRDTSRLKFELLQVEDALYKIEVGSQANLDEFRLVTHSIAEVEERLASFHQSKGQHELRLAEANAEITKCELELGRLERSQALVDKGQEHARYIRKIARSLNDLLLKMRTCTRQEVQDAINNRLTQLIYEHPLVHTIELDSNYAMNFLDINGNHIGRSSLSSGLKQLAATALLWAMKDVAGHPIPVIIDTPLGRIDQENQRNLLTHYYPKIAHQVIVLPTNSELDDVKRQLLLPSIAKEFVIKNELGDMATIESGSKTEAATW</sequence>
<evidence type="ECO:0000256" key="1">
    <source>
        <dbReference type="SAM" id="Coils"/>
    </source>
</evidence>
<dbReference type="GO" id="GO:0006302">
    <property type="term" value="P:double-strand break repair"/>
    <property type="evidence" value="ECO:0007669"/>
    <property type="project" value="InterPro"/>
</dbReference>
<dbReference type="InterPro" id="IPR027417">
    <property type="entry name" value="P-loop_NTPase"/>
</dbReference>
<evidence type="ECO:0000313" key="3">
    <source>
        <dbReference type="EMBL" id="PDT43974.1"/>
    </source>
</evidence>
<comment type="caution">
    <text evidence="3">The sequence shown here is derived from an EMBL/GenBank/DDBJ whole genome shotgun (WGS) entry which is preliminary data.</text>
</comment>
<dbReference type="SUPFAM" id="SSF52540">
    <property type="entry name" value="P-loop containing nucleoside triphosphate hydrolases"/>
    <property type="match status" value="1"/>
</dbReference>